<dbReference type="GO" id="GO:0140662">
    <property type="term" value="F:ATP-dependent protein folding chaperone"/>
    <property type="evidence" value="ECO:0007669"/>
    <property type="project" value="InterPro"/>
</dbReference>
<dbReference type="OrthoDB" id="9802640at2"/>
<dbReference type="InterPro" id="IPR036890">
    <property type="entry name" value="HATPase_C_sf"/>
</dbReference>
<dbReference type="InterPro" id="IPR020575">
    <property type="entry name" value="Hsp90_N"/>
</dbReference>
<evidence type="ECO:0000313" key="6">
    <source>
        <dbReference type="EMBL" id="OPH56234.1"/>
    </source>
</evidence>
<evidence type="ECO:0000256" key="3">
    <source>
        <dbReference type="ARBA" id="ARBA00022840"/>
    </source>
</evidence>
<dbReference type="Pfam" id="PF13589">
    <property type="entry name" value="HATPase_c_3"/>
    <property type="match status" value="1"/>
</dbReference>
<keyword evidence="2" id="KW-0547">Nucleotide-binding</keyword>
<gene>
    <name evidence="6" type="ORF">BC351_29140</name>
</gene>
<dbReference type="PANTHER" id="PTHR11528">
    <property type="entry name" value="HEAT SHOCK PROTEIN 90 FAMILY MEMBER"/>
    <property type="match status" value="1"/>
</dbReference>
<dbReference type="EMBL" id="MBTG01000017">
    <property type="protein sequence ID" value="OPH56234.1"/>
    <property type="molecule type" value="Genomic_DNA"/>
</dbReference>
<feature type="domain" description="HD-CE" evidence="5">
    <location>
        <begin position="2"/>
        <end position="125"/>
    </location>
</feature>
<dbReference type="GO" id="GO:0005524">
    <property type="term" value="F:ATP binding"/>
    <property type="evidence" value="ECO:0007669"/>
    <property type="project" value="UniProtKB-KW"/>
</dbReference>
<name>A0A1V4HHN5_9BACL</name>
<keyword evidence="3" id="KW-0067">ATP-binding</keyword>
<dbReference type="AlphaFoldDB" id="A0A1V4HHN5"/>
<dbReference type="InterPro" id="IPR056471">
    <property type="entry name" value="HD-CE"/>
</dbReference>
<dbReference type="SUPFAM" id="SSF55874">
    <property type="entry name" value="ATPase domain of HSP90 chaperone/DNA topoisomerase II/histidine kinase"/>
    <property type="match status" value="1"/>
</dbReference>
<comment type="similarity">
    <text evidence="1">Belongs to the heat shock protein 90 family.</text>
</comment>
<evidence type="ECO:0000256" key="1">
    <source>
        <dbReference type="ARBA" id="ARBA00008239"/>
    </source>
</evidence>
<dbReference type="GO" id="GO:0016887">
    <property type="term" value="F:ATP hydrolysis activity"/>
    <property type="evidence" value="ECO:0007669"/>
    <property type="project" value="InterPro"/>
</dbReference>
<proteinExistence type="inferred from homology"/>
<evidence type="ECO:0000256" key="2">
    <source>
        <dbReference type="ARBA" id="ARBA00022741"/>
    </source>
</evidence>
<dbReference type="Proteomes" id="UP000190626">
    <property type="component" value="Unassembled WGS sequence"/>
</dbReference>
<evidence type="ECO:0000256" key="4">
    <source>
        <dbReference type="ARBA" id="ARBA00023186"/>
    </source>
</evidence>
<dbReference type="InterPro" id="IPR001404">
    <property type="entry name" value="Hsp90_fam"/>
</dbReference>
<accession>A0A1V4HHN5</accession>
<sequence>MEEIADLCESHNRSIQWIKDVLYKEVPKGKYKCNYQFCALLLRLGDILDFDSRRTPYHLFKFVNLTSHSEDEWKQHLIIESTGYRLEKSSTYEGWKSPIFYGKCTNPTINRKILNYFDWIEEETQKCSNFSLSFNHSKYHIKVTGPLINRVQTIGFDMANQQLKMNYEAITNLLMGEKIYGNPIFGVRELIQNSIDACMLRLELSKDSQTYEEKYIPKISIIFDQKESRIVIKDNGTGMNDYILNEYFLNIGKSYYKSDDFLLKDYNFKAIGNFGIGFLACFMLSDRVNIKTKYYNESVVHELNIEKNSKYIVYKRGERAAFSHGTEISMDYDFEKNPLQISKLKIKEFVEANFLLDTPFIHVNDLNATEIANTTTKQKLELIAEKTRSGNGTFIDLKPYFNGLTGFIQINLSKTDHYSFRPYDIEFFKDTNEDQQCFLGCYDGVDILKLSTTGIANCVKDNSIFAANFHFVSSDKYYDFNKMLEVLDNEREVFEKKDDYFPYITLLLDRKLDSNDFNRQLIERADGWQHFNKISQQLSKYENKCDFFYVTNSQYKTLRIDTENLNIKLSHSYNYNTIRKLFVKNVFIKDLLFDREFLSHSACKIGSILINSTNPLIQPNVSRNSIENNVEFDIQYAIMKFCHLFALQYYEEDLMKVKQIRHVLKTFFGNKSALLNYQAISEIKYSEVKHKDDIDELLELI</sequence>
<organism evidence="6 7">
    <name type="scientific">Paenibacillus ferrarius</name>
    <dbReference type="NCBI Taxonomy" id="1469647"/>
    <lineage>
        <taxon>Bacteria</taxon>
        <taxon>Bacillati</taxon>
        <taxon>Bacillota</taxon>
        <taxon>Bacilli</taxon>
        <taxon>Bacillales</taxon>
        <taxon>Paenibacillaceae</taxon>
        <taxon>Paenibacillus</taxon>
    </lineage>
</organism>
<protein>
    <recommendedName>
        <fullName evidence="5">HD-CE domain-containing protein</fullName>
    </recommendedName>
</protein>
<dbReference type="Pfam" id="PF24391">
    <property type="entry name" value="HD-CE"/>
    <property type="match status" value="1"/>
</dbReference>
<keyword evidence="4" id="KW-0143">Chaperone</keyword>
<keyword evidence="7" id="KW-1185">Reference proteome</keyword>
<dbReference type="GO" id="GO:0051082">
    <property type="term" value="F:unfolded protein binding"/>
    <property type="evidence" value="ECO:0007669"/>
    <property type="project" value="InterPro"/>
</dbReference>
<dbReference type="PRINTS" id="PR00775">
    <property type="entry name" value="HEATSHOCK90"/>
</dbReference>
<dbReference type="STRING" id="1469647.BC351_29140"/>
<evidence type="ECO:0000259" key="5">
    <source>
        <dbReference type="Pfam" id="PF24391"/>
    </source>
</evidence>
<comment type="caution">
    <text evidence="6">The sequence shown here is derived from an EMBL/GenBank/DDBJ whole genome shotgun (WGS) entry which is preliminary data.</text>
</comment>
<dbReference type="Gene3D" id="3.30.565.10">
    <property type="entry name" value="Histidine kinase-like ATPase, C-terminal domain"/>
    <property type="match status" value="1"/>
</dbReference>
<evidence type="ECO:0000313" key="7">
    <source>
        <dbReference type="Proteomes" id="UP000190626"/>
    </source>
</evidence>
<reference evidence="7" key="1">
    <citation type="submission" date="2016-07" db="EMBL/GenBank/DDBJ databases">
        <authorList>
            <person name="Florea S."/>
            <person name="Webb J.S."/>
            <person name="Jaromczyk J."/>
            <person name="Schardl C.L."/>
        </authorList>
    </citation>
    <scope>NUCLEOTIDE SEQUENCE [LARGE SCALE GENOMIC DNA]</scope>
    <source>
        <strain evidence="7">CY1</strain>
    </source>
</reference>